<sequence>MADIVITGAKIHGIDAAAMAVRDGRIVGVGDEAKVLSVAAPQAQRLHLPGRMVVPGFQDAHVHAPFAGRDLLRVHLNDLAGKEAYLAAISTYARENPDEEWIAGGGWAMEYFPGGSPSKEDLDRIVPDRPVFLFNRDVHGAWVNSAALRIGGITAHTPDPADGRIERTADGEPSGMLQEGAAYTYRDRFLPVLTRQDWEAAILHAQEYLHSLGITGWQDAWVTPDTLAAYRSLADDGRLTARVAAALWWERHQGLEQIRSFTEQASWGSGGNISVRTVKIMTDGVLENYTGSLLEPYHDGCGGDNVGLSYLDSDELAAAVTELDRVGFGVHMHAIGDRACRDSLDAVAAAQAANGVSDNRHHIAHIQLIDPADLPRFSHLGVTANMQAYWAQRDGQLEKLTRPFLGDERTDRMYPFADLRSAGARIAAGSDWPVSTPDPLAQIEVAVRRRSPEDRENDPFLPHQSLSLSEALTAFTSGSAYVNYDDEAGRIAVGQRADLTVLDQDLFQCPDGKVADASVEFTITAGTIVYARG</sequence>
<dbReference type="Gene3D" id="2.30.40.10">
    <property type="entry name" value="Urease, subunit C, domain 1"/>
    <property type="match status" value="1"/>
</dbReference>
<dbReference type="RefSeq" id="WP_344311485.1">
    <property type="nucleotide sequence ID" value="NZ_BAAANY010000012.1"/>
</dbReference>
<keyword evidence="3" id="KW-1185">Reference proteome</keyword>
<dbReference type="PANTHER" id="PTHR22642:SF2">
    <property type="entry name" value="PROTEIN LONG AFTER FAR-RED 3"/>
    <property type="match status" value="1"/>
</dbReference>
<name>A0ABP4T928_9ACTN</name>
<reference evidence="3" key="1">
    <citation type="journal article" date="2019" name="Int. J. Syst. Evol. Microbiol.">
        <title>The Global Catalogue of Microorganisms (GCM) 10K type strain sequencing project: providing services to taxonomists for standard genome sequencing and annotation.</title>
        <authorList>
            <consortium name="The Broad Institute Genomics Platform"/>
            <consortium name="The Broad Institute Genome Sequencing Center for Infectious Disease"/>
            <person name="Wu L."/>
            <person name="Ma J."/>
        </authorList>
    </citation>
    <scope>NUCLEOTIDE SEQUENCE [LARGE SCALE GENOMIC DNA]</scope>
    <source>
        <strain evidence="3">JCM 14718</strain>
    </source>
</reference>
<comment type="caution">
    <text evidence="2">The sequence shown here is derived from an EMBL/GenBank/DDBJ whole genome shotgun (WGS) entry which is preliminary data.</text>
</comment>
<dbReference type="EMBL" id="BAAANY010000012">
    <property type="protein sequence ID" value="GAA1684259.1"/>
    <property type="molecule type" value="Genomic_DNA"/>
</dbReference>
<dbReference type="InterPro" id="IPR013108">
    <property type="entry name" value="Amidohydro_3"/>
</dbReference>
<organism evidence="2 3">
    <name type="scientific">Fodinicola feengrottensis</name>
    <dbReference type="NCBI Taxonomy" id="435914"/>
    <lineage>
        <taxon>Bacteria</taxon>
        <taxon>Bacillati</taxon>
        <taxon>Actinomycetota</taxon>
        <taxon>Actinomycetes</taxon>
        <taxon>Mycobacteriales</taxon>
        <taxon>Fodinicola</taxon>
    </lineage>
</organism>
<accession>A0ABP4T928</accession>
<proteinExistence type="predicted"/>
<dbReference type="InterPro" id="IPR032466">
    <property type="entry name" value="Metal_Hydrolase"/>
</dbReference>
<dbReference type="SUPFAM" id="SSF51338">
    <property type="entry name" value="Composite domain of metallo-dependent hydrolases"/>
    <property type="match status" value="1"/>
</dbReference>
<evidence type="ECO:0000313" key="3">
    <source>
        <dbReference type="Proteomes" id="UP001500618"/>
    </source>
</evidence>
<evidence type="ECO:0000259" key="1">
    <source>
        <dbReference type="Pfam" id="PF07969"/>
    </source>
</evidence>
<dbReference type="Pfam" id="PF07969">
    <property type="entry name" value="Amidohydro_3"/>
    <property type="match status" value="1"/>
</dbReference>
<protein>
    <submittedName>
        <fullName evidence="2">Amidohydrolase</fullName>
    </submittedName>
</protein>
<dbReference type="Gene3D" id="3.10.310.70">
    <property type="match status" value="1"/>
</dbReference>
<dbReference type="InterPro" id="IPR011059">
    <property type="entry name" value="Metal-dep_hydrolase_composite"/>
</dbReference>
<dbReference type="SUPFAM" id="SSF51556">
    <property type="entry name" value="Metallo-dependent hydrolases"/>
    <property type="match status" value="1"/>
</dbReference>
<feature type="domain" description="Amidohydrolase 3" evidence="1">
    <location>
        <begin position="49"/>
        <end position="530"/>
    </location>
</feature>
<dbReference type="Proteomes" id="UP001500618">
    <property type="component" value="Unassembled WGS sequence"/>
</dbReference>
<evidence type="ECO:0000313" key="2">
    <source>
        <dbReference type="EMBL" id="GAA1684259.1"/>
    </source>
</evidence>
<dbReference type="InterPro" id="IPR033932">
    <property type="entry name" value="YtcJ-like"/>
</dbReference>
<dbReference type="CDD" id="cd01300">
    <property type="entry name" value="YtcJ_like"/>
    <property type="match status" value="1"/>
</dbReference>
<dbReference type="Gene3D" id="3.20.20.140">
    <property type="entry name" value="Metal-dependent hydrolases"/>
    <property type="match status" value="1"/>
</dbReference>
<dbReference type="PANTHER" id="PTHR22642">
    <property type="entry name" value="IMIDAZOLONEPROPIONASE"/>
    <property type="match status" value="1"/>
</dbReference>
<gene>
    <name evidence="2" type="ORF">GCM10009765_37070</name>
</gene>